<dbReference type="Pfam" id="PF13414">
    <property type="entry name" value="TPR_11"/>
    <property type="match status" value="1"/>
</dbReference>
<proteinExistence type="predicted"/>
<dbReference type="InParanoid" id="B4CVI1"/>
<evidence type="ECO:0000313" key="4">
    <source>
        <dbReference type="Proteomes" id="UP000005824"/>
    </source>
</evidence>
<comment type="caution">
    <text evidence="3">The sequence shown here is derived from an EMBL/GenBank/DDBJ whole genome shotgun (WGS) entry which is preliminary data.</text>
</comment>
<sequence>MCNSPTFHPANPSGVAMARKPDLVRLPAPPPGAVVQQASASNPNAGMREGDRISHVADAYSRGEFCMNAGKDDEAIAAFQEAVKIDPTFTDAWARLAALYEKKGDNKKAIDAFRRSKKVAKG</sequence>
<feature type="region of interest" description="Disordered" evidence="2">
    <location>
        <begin position="28"/>
        <end position="49"/>
    </location>
</feature>
<dbReference type="EMBL" id="ABVL01000002">
    <property type="protein sequence ID" value="EDY21423.1"/>
    <property type="molecule type" value="Genomic_DNA"/>
</dbReference>
<dbReference type="SMART" id="SM00028">
    <property type="entry name" value="TPR"/>
    <property type="match status" value="2"/>
</dbReference>
<dbReference type="InterPro" id="IPR011990">
    <property type="entry name" value="TPR-like_helical_dom_sf"/>
</dbReference>
<evidence type="ECO:0000256" key="1">
    <source>
        <dbReference type="PROSITE-ProRule" id="PRU00339"/>
    </source>
</evidence>
<dbReference type="SUPFAM" id="SSF48452">
    <property type="entry name" value="TPR-like"/>
    <property type="match status" value="1"/>
</dbReference>
<feature type="repeat" description="TPR" evidence="1">
    <location>
        <begin position="56"/>
        <end position="89"/>
    </location>
</feature>
<dbReference type="InterPro" id="IPR019734">
    <property type="entry name" value="TPR_rpt"/>
</dbReference>
<organism evidence="3 4">
    <name type="scientific">Chthoniobacter flavus Ellin428</name>
    <dbReference type="NCBI Taxonomy" id="497964"/>
    <lineage>
        <taxon>Bacteria</taxon>
        <taxon>Pseudomonadati</taxon>
        <taxon>Verrucomicrobiota</taxon>
        <taxon>Spartobacteria</taxon>
        <taxon>Chthoniobacterales</taxon>
        <taxon>Chthoniobacteraceae</taxon>
        <taxon>Chthoniobacter</taxon>
    </lineage>
</organism>
<reference evidence="3 4" key="1">
    <citation type="journal article" date="2011" name="J. Bacteriol.">
        <title>Genome sequence of Chthoniobacter flavus Ellin428, an aerobic heterotrophic soil bacterium.</title>
        <authorList>
            <person name="Kant R."/>
            <person name="van Passel M.W."/>
            <person name="Palva A."/>
            <person name="Lucas S."/>
            <person name="Lapidus A."/>
            <person name="Glavina Del Rio T."/>
            <person name="Dalin E."/>
            <person name="Tice H."/>
            <person name="Bruce D."/>
            <person name="Goodwin L."/>
            <person name="Pitluck S."/>
            <person name="Larimer F.W."/>
            <person name="Land M.L."/>
            <person name="Hauser L."/>
            <person name="Sangwan P."/>
            <person name="de Vos W.M."/>
            <person name="Janssen P.H."/>
            <person name="Smidt H."/>
        </authorList>
    </citation>
    <scope>NUCLEOTIDE SEQUENCE [LARGE SCALE GENOMIC DNA]</scope>
    <source>
        <strain evidence="3 4">Ellin428</strain>
    </source>
</reference>
<name>B4CVI1_9BACT</name>
<evidence type="ECO:0000313" key="3">
    <source>
        <dbReference type="EMBL" id="EDY21423.1"/>
    </source>
</evidence>
<dbReference type="Proteomes" id="UP000005824">
    <property type="component" value="Unassembled WGS sequence"/>
</dbReference>
<keyword evidence="4" id="KW-1185">Reference proteome</keyword>
<dbReference type="AlphaFoldDB" id="B4CVI1"/>
<evidence type="ECO:0000256" key="2">
    <source>
        <dbReference type="SAM" id="MobiDB-lite"/>
    </source>
</evidence>
<dbReference type="PROSITE" id="PS50005">
    <property type="entry name" value="TPR"/>
    <property type="match status" value="1"/>
</dbReference>
<dbReference type="PROSITE" id="PS50293">
    <property type="entry name" value="TPR_REGION"/>
    <property type="match status" value="1"/>
</dbReference>
<keyword evidence="1" id="KW-0802">TPR repeat</keyword>
<gene>
    <name evidence="3" type="ORF">CfE428DRAFT_0668</name>
</gene>
<dbReference type="RefSeq" id="WP_006977995.1">
    <property type="nucleotide sequence ID" value="NZ_ABVL01000002.1"/>
</dbReference>
<protein>
    <submittedName>
        <fullName evidence="3">TPR repeat-containing protein</fullName>
    </submittedName>
</protein>
<dbReference type="Gene3D" id="1.25.40.10">
    <property type="entry name" value="Tetratricopeptide repeat domain"/>
    <property type="match status" value="1"/>
</dbReference>
<accession>B4CVI1</accession>
<dbReference type="STRING" id="497964.CfE428DRAFT_0668"/>